<dbReference type="EMBL" id="NMUF01000005">
    <property type="protein sequence ID" value="RFA99470.1"/>
    <property type="molecule type" value="Genomic_DNA"/>
</dbReference>
<dbReference type="OrthoDB" id="24509at2157"/>
<evidence type="ECO:0000259" key="1">
    <source>
        <dbReference type="PROSITE" id="PS50157"/>
    </source>
</evidence>
<dbReference type="EMBL" id="NMUE01000070">
    <property type="protein sequence ID" value="RFA93071.1"/>
    <property type="molecule type" value="Genomic_DNA"/>
</dbReference>
<name>A0A371R614_9CREN</name>
<sequence>MEAQLCYACTDQNYARPVTTVKCTICKKEVDWRHVVSHYIDHGKKSGNDVVCPICNSKVKSQQYRHHVRQHFAVKRERSYICGICGRSFMSIRSLIVHIMKAHE</sequence>
<dbReference type="SMART" id="SM00355">
    <property type="entry name" value="ZnF_C2H2"/>
    <property type="match status" value="3"/>
</dbReference>
<proteinExistence type="predicted"/>
<dbReference type="Pfam" id="PF13894">
    <property type="entry name" value="zf-C2H2_4"/>
    <property type="match status" value="1"/>
</dbReference>
<dbReference type="Gene3D" id="3.30.160.60">
    <property type="entry name" value="Classic Zinc Finger"/>
    <property type="match status" value="1"/>
</dbReference>
<accession>A0A371R614</accession>
<dbReference type="PROSITE" id="PS00028">
    <property type="entry name" value="ZINC_FINGER_C2H2_1"/>
    <property type="match status" value="1"/>
</dbReference>
<dbReference type="InterPro" id="IPR008598">
    <property type="entry name" value="Di19_Zn-bd"/>
</dbReference>
<dbReference type="PROSITE" id="PS50157">
    <property type="entry name" value="ZINC_FINGER_C2H2_2"/>
    <property type="match status" value="1"/>
</dbReference>
<dbReference type="RefSeq" id="WP_116422080.1">
    <property type="nucleotide sequence ID" value="NZ_NMUE01000070.1"/>
</dbReference>
<evidence type="ECO:0000313" key="3">
    <source>
        <dbReference type="EMBL" id="RFA99470.1"/>
    </source>
</evidence>
<dbReference type="Pfam" id="PF05605">
    <property type="entry name" value="zf-Di19"/>
    <property type="match status" value="1"/>
</dbReference>
<dbReference type="Proteomes" id="UP000256877">
    <property type="component" value="Unassembled WGS sequence"/>
</dbReference>
<dbReference type="Proteomes" id="UP000257123">
    <property type="component" value="Unassembled WGS sequence"/>
</dbReference>
<comment type="caution">
    <text evidence="3">The sequence shown here is derived from an EMBL/GenBank/DDBJ whole genome shotgun (WGS) entry which is preliminary data.</text>
</comment>
<organism evidence="3 4">
    <name type="scientific">Pyrobaculum aerophilum</name>
    <dbReference type="NCBI Taxonomy" id="13773"/>
    <lineage>
        <taxon>Archaea</taxon>
        <taxon>Thermoproteota</taxon>
        <taxon>Thermoprotei</taxon>
        <taxon>Thermoproteales</taxon>
        <taxon>Thermoproteaceae</taxon>
        <taxon>Pyrobaculum</taxon>
    </lineage>
</organism>
<reference evidence="4 5" key="1">
    <citation type="submission" date="2017-07" db="EMBL/GenBank/DDBJ databases">
        <title>Draft genome sequence of aerobic hyperthermophilic archaea, Pyrobaculum aerophilum YKB31 and YKB32.</title>
        <authorList>
            <person name="Mochizuki T."/>
            <person name="Berliner A.J."/>
            <person name="Yoshida-Takashima Y."/>
            <person name="Takaki Y."/>
            <person name="Nunoura T."/>
            <person name="Takai K."/>
        </authorList>
    </citation>
    <scope>NUCLEOTIDE SEQUENCE [LARGE SCALE GENOMIC DNA]</scope>
    <source>
        <strain evidence="2 5">YKB31</strain>
        <strain evidence="3 4">YKB32</strain>
    </source>
</reference>
<dbReference type="AlphaFoldDB" id="A0A371R614"/>
<dbReference type="InterPro" id="IPR013087">
    <property type="entry name" value="Znf_C2H2_type"/>
</dbReference>
<gene>
    <name evidence="2" type="ORF">CGL51_13510</name>
    <name evidence="3" type="ORF">CGL52_02685</name>
</gene>
<feature type="domain" description="C2H2-type" evidence="1">
    <location>
        <begin position="80"/>
        <end position="104"/>
    </location>
</feature>
<dbReference type="SUPFAM" id="SSF57667">
    <property type="entry name" value="beta-beta-alpha zinc fingers"/>
    <property type="match status" value="1"/>
</dbReference>
<evidence type="ECO:0000313" key="4">
    <source>
        <dbReference type="Proteomes" id="UP000256877"/>
    </source>
</evidence>
<evidence type="ECO:0000313" key="2">
    <source>
        <dbReference type="EMBL" id="RFA93071.1"/>
    </source>
</evidence>
<dbReference type="InterPro" id="IPR036236">
    <property type="entry name" value="Znf_C2H2_sf"/>
</dbReference>
<protein>
    <recommendedName>
        <fullName evidence="1">C2H2-type domain-containing protein</fullName>
    </recommendedName>
</protein>
<evidence type="ECO:0000313" key="5">
    <source>
        <dbReference type="Proteomes" id="UP000257123"/>
    </source>
</evidence>